<organism evidence="1 2">
    <name type="scientific">Leptospira noguchii serovar Panama str. CZ214</name>
    <dbReference type="NCBI Taxonomy" id="1001595"/>
    <lineage>
        <taxon>Bacteria</taxon>
        <taxon>Pseudomonadati</taxon>
        <taxon>Spirochaetota</taxon>
        <taxon>Spirochaetia</taxon>
        <taxon>Leptospirales</taxon>
        <taxon>Leptospiraceae</taxon>
        <taxon>Leptospira</taxon>
    </lineage>
</organism>
<accession>T0GWI6</accession>
<sequence>MKDFIDELNSELKVKGLPEVKPGSQTHIKTCSKCGRATTVLYQMNRCRICITAGFRDLRLTLGSSRFL</sequence>
<dbReference type="EMBL" id="AKWY02000020">
    <property type="protein sequence ID" value="EQA71666.1"/>
    <property type="molecule type" value="Genomic_DNA"/>
</dbReference>
<protein>
    <submittedName>
        <fullName evidence="1">Uncharacterized protein</fullName>
    </submittedName>
</protein>
<comment type="caution">
    <text evidence="1">The sequence shown here is derived from an EMBL/GenBank/DDBJ whole genome shotgun (WGS) entry which is preliminary data.</text>
</comment>
<evidence type="ECO:0000313" key="1">
    <source>
        <dbReference type="EMBL" id="EQA71666.1"/>
    </source>
</evidence>
<evidence type="ECO:0000313" key="2">
    <source>
        <dbReference type="Proteomes" id="UP000015442"/>
    </source>
</evidence>
<proteinExistence type="predicted"/>
<dbReference type="RefSeq" id="WP_017213361.1">
    <property type="nucleotide sequence ID" value="NZ_AKWY02000020.1"/>
</dbReference>
<reference evidence="1 2" key="1">
    <citation type="submission" date="2013-05" db="EMBL/GenBank/DDBJ databases">
        <authorList>
            <person name="Harkins D.M."/>
            <person name="Durkin A.S."/>
            <person name="Brinkac L.M."/>
            <person name="Haft D.H."/>
            <person name="Selengut J.D."/>
            <person name="Sanka R."/>
            <person name="DePew J."/>
            <person name="Purushe J."/>
            <person name="Hartskeerl R.A."/>
            <person name="Ahmed A."/>
            <person name="van der Linden H."/>
            <person name="Goris M.G.A."/>
            <person name="Vinetz J.M."/>
            <person name="Sutton G.G."/>
            <person name="Nierman W.C."/>
            <person name="Fouts D.E."/>
        </authorList>
    </citation>
    <scope>NUCLEOTIDE SEQUENCE [LARGE SCALE GENOMIC DNA]</scope>
    <source>
        <strain evidence="1 2">CZ214</strain>
    </source>
</reference>
<dbReference type="Proteomes" id="UP000015442">
    <property type="component" value="Unassembled WGS sequence"/>
</dbReference>
<gene>
    <name evidence="1" type="ORF">LEP1GSC059_1109</name>
</gene>
<dbReference type="AlphaFoldDB" id="T0GWI6"/>
<dbReference type="GeneID" id="23201983"/>
<name>T0GWI6_9LEPT</name>